<keyword evidence="2 10" id="KW-0808">Transferase</keyword>
<evidence type="ECO:0000256" key="6">
    <source>
        <dbReference type="ARBA" id="ARBA00023139"/>
    </source>
</evidence>
<evidence type="ECO:0000313" key="13">
    <source>
        <dbReference type="Proteomes" id="UP000051530"/>
    </source>
</evidence>
<feature type="transmembrane region" description="Helical" evidence="10">
    <location>
        <begin position="54"/>
        <end position="76"/>
    </location>
</feature>
<feature type="transmembrane region" description="Helical" evidence="10">
    <location>
        <begin position="28"/>
        <end position="48"/>
    </location>
</feature>
<keyword evidence="8 10" id="KW-0012">Acyltransferase</keyword>
<dbReference type="Pfam" id="PF01529">
    <property type="entry name" value="DHHC"/>
    <property type="match status" value="1"/>
</dbReference>
<comment type="similarity">
    <text evidence="10">Belongs to the DHHC palmitoyltransferase family.</text>
</comment>
<feature type="non-terminal residue" evidence="12">
    <location>
        <position position="1"/>
    </location>
</feature>
<dbReference type="PROSITE" id="PS50216">
    <property type="entry name" value="DHHC"/>
    <property type="match status" value="1"/>
</dbReference>
<feature type="transmembrane region" description="Helical" evidence="10">
    <location>
        <begin position="174"/>
        <end position="206"/>
    </location>
</feature>
<dbReference type="InterPro" id="IPR039859">
    <property type="entry name" value="PFA4/ZDH16/20/ERF2-like"/>
</dbReference>
<name>A0A0R0LRX0_9MICR</name>
<dbReference type="OrthoDB" id="331948at2759"/>
<dbReference type="PANTHER" id="PTHR12246">
    <property type="entry name" value="PALMITOYLTRANSFERASE ZDHHC16"/>
    <property type="match status" value="1"/>
</dbReference>
<evidence type="ECO:0000256" key="8">
    <source>
        <dbReference type="ARBA" id="ARBA00023315"/>
    </source>
</evidence>
<reference evidence="12 13" key="1">
    <citation type="submission" date="2015-07" db="EMBL/GenBank/DDBJ databases">
        <title>The genome of Pseudoloma neurophilia, a relevant intracellular parasite of the zebrafish.</title>
        <authorList>
            <person name="Ndikumana S."/>
            <person name="Pelin A."/>
            <person name="Sanders J."/>
            <person name="Corradi N."/>
        </authorList>
    </citation>
    <scope>NUCLEOTIDE SEQUENCE [LARGE SCALE GENOMIC DNA]</scope>
    <source>
        <strain evidence="12 13">MK1</strain>
    </source>
</reference>
<comment type="catalytic activity">
    <reaction evidence="9 10">
        <text>L-cysteinyl-[protein] + hexadecanoyl-CoA = S-hexadecanoyl-L-cysteinyl-[protein] + CoA</text>
        <dbReference type="Rhea" id="RHEA:36683"/>
        <dbReference type="Rhea" id="RHEA-COMP:10131"/>
        <dbReference type="Rhea" id="RHEA-COMP:11032"/>
        <dbReference type="ChEBI" id="CHEBI:29950"/>
        <dbReference type="ChEBI" id="CHEBI:57287"/>
        <dbReference type="ChEBI" id="CHEBI:57379"/>
        <dbReference type="ChEBI" id="CHEBI:74151"/>
        <dbReference type="EC" id="2.3.1.225"/>
    </reaction>
</comment>
<feature type="transmembrane region" description="Helical" evidence="10">
    <location>
        <begin position="148"/>
        <end position="168"/>
    </location>
</feature>
<dbReference type="GO" id="GO:0019706">
    <property type="term" value="F:protein-cysteine S-palmitoyltransferase activity"/>
    <property type="evidence" value="ECO:0007669"/>
    <property type="project" value="UniProtKB-EC"/>
</dbReference>
<keyword evidence="13" id="KW-1185">Reference proteome</keyword>
<comment type="subcellular location">
    <subcellularLocation>
        <location evidence="1">Membrane</location>
        <topology evidence="1">Multi-pass membrane protein</topology>
    </subcellularLocation>
</comment>
<dbReference type="EC" id="2.3.1.225" evidence="10"/>
<evidence type="ECO:0000256" key="10">
    <source>
        <dbReference type="RuleBase" id="RU079119"/>
    </source>
</evidence>
<gene>
    <name evidence="12" type="ORF">M153_9948000957</name>
</gene>
<proteinExistence type="inferred from homology"/>
<protein>
    <recommendedName>
        <fullName evidence="10">Palmitoyltransferase</fullName>
        <ecNumber evidence="10">2.3.1.225</ecNumber>
    </recommendedName>
</protein>
<evidence type="ECO:0000259" key="11">
    <source>
        <dbReference type="Pfam" id="PF01529"/>
    </source>
</evidence>
<keyword evidence="5 10" id="KW-0472">Membrane</keyword>
<comment type="domain">
    <text evidence="10">The DHHC domain is required for palmitoyltransferase activity.</text>
</comment>
<keyword evidence="3 10" id="KW-0812">Transmembrane</keyword>
<feature type="domain" description="Palmitoyltransferase DHHC" evidence="11">
    <location>
        <begin position="98"/>
        <end position="222"/>
    </location>
</feature>
<evidence type="ECO:0000256" key="4">
    <source>
        <dbReference type="ARBA" id="ARBA00022989"/>
    </source>
</evidence>
<evidence type="ECO:0000256" key="7">
    <source>
        <dbReference type="ARBA" id="ARBA00023288"/>
    </source>
</evidence>
<accession>A0A0R0LRX0</accession>
<dbReference type="Proteomes" id="UP000051530">
    <property type="component" value="Unassembled WGS sequence"/>
</dbReference>
<evidence type="ECO:0000313" key="12">
    <source>
        <dbReference type="EMBL" id="KRH92198.1"/>
    </source>
</evidence>
<dbReference type="GO" id="GO:0016020">
    <property type="term" value="C:membrane"/>
    <property type="evidence" value="ECO:0007669"/>
    <property type="project" value="UniProtKB-SubCell"/>
</dbReference>
<keyword evidence="7" id="KW-0449">Lipoprotein</keyword>
<keyword evidence="6" id="KW-0564">Palmitate</keyword>
<organism evidence="12 13">
    <name type="scientific">Pseudoloma neurophilia</name>
    <dbReference type="NCBI Taxonomy" id="146866"/>
    <lineage>
        <taxon>Eukaryota</taxon>
        <taxon>Fungi</taxon>
        <taxon>Fungi incertae sedis</taxon>
        <taxon>Microsporidia</taxon>
        <taxon>Pseudoloma</taxon>
    </lineage>
</organism>
<dbReference type="AlphaFoldDB" id="A0A0R0LRX0"/>
<evidence type="ECO:0000256" key="3">
    <source>
        <dbReference type="ARBA" id="ARBA00022692"/>
    </source>
</evidence>
<evidence type="ECO:0000256" key="5">
    <source>
        <dbReference type="ARBA" id="ARBA00023136"/>
    </source>
</evidence>
<dbReference type="InterPro" id="IPR001594">
    <property type="entry name" value="Palmitoyltrfase_DHHC"/>
</dbReference>
<comment type="caution">
    <text evidence="12">The sequence shown here is derived from an EMBL/GenBank/DDBJ whole genome shotgun (WGS) entry which is preliminary data.</text>
</comment>
<sequence>YFVYLNFSNSEESVSAHRKMSWKNSKHFIYLLALIFSVHILFQFPQFYKQKMVGLRLLFFIFHNILALIVEFYVILIRNKKGFVKYNKDMSDLLTKFPNKYCEICDNFKPERSHHCSKCRRCIKKMDHHCRWLNVCINNDNMAYFIRFLAFGILDLILITLFSGYNIFDMDKNYQPLFLCRIVCFLVFAQIFVAGFLAATVGLFFIERFSFMMKNITFLENLALEEYSGNFGLKPEDSPYNLGIMKNLRIQLGYPFLFYLYGAQGDGITFEKRFECEEWPPYRKQARRRRHIPRANIIDQLL</sequence>
<keyword evidence="4 10" id="KW-1133">Transmembrane helix</keyword>
<dbReference type="VEuPathDB" id="MicrosporidiaDB:M153_9948000957"/>
<evidence type="ECO:0000256" key="1">
    <source>
        <dbReference type="ARBA" id="ARBA00004141"/>
    </source>
</evidence>
<evidence type="ECO:0000256" key="9">
    <source>
        <dbReference type="ARBA" id="ARBA00048048"/>
    </source>
</evidence>
<dbReference type="EMBL" id="LGUB01001122">
    <property type="protein sequence ID" value="KRH92198.1"/>
    <property type="molecule type" value="Genomic_DNA"/>
</dbReference>
<evidence type="ECO:0000256" key="2">
    <source>
        <dbReference type="ARBA" id="ARBA00022679"/>
    </source>
</evidence>